<dbReference type="Proteomes" id="UP000676565">
    <property type="component" value="Unassembled WGS sequence"/>
</dbReference>
<proteinExistence type="predicted"/>
<gene>
    <name evidence="1" type="ORF">J8F10_06065</name>
</gene>
<keyword evidence="2" id="KW-1185">Reference proteome</keyword>
<name>A0ABS5BMA8_9BACT</name>
<dbReference type="EMBL" id="JAGKQQ010000001">
    <property type="protein sequence ID" value="MBP3954847.1"/>
    <property type="molecule type" value="Genomic_DNA"/>
</dbReference>
<dbReference type="RefSeq" id="WP_210652958.1">
    <property type="nucleotide sequence ID" value="NZ_JAGKQQ010000001.1"/>
</dbReference>
<reference evidence="1 2" key="1">
    <citation type="submission" date="2021-04" db="EMBL/GenBank/DDBJ databases">
        <authorList>
            <person name="Ivanova A."/>
        </authorList>
    </citation>
    <scope>NUCLEOTIDE SEQUENCE [LARGE SCALE GENOMIC DNA]</scope>
    <source>
        <strain evidence="1 2">G18</strain>
    </source>
</reference>
<sequence>MSTDESTRLTVSGAIHFARRGRGGRQELRLGPAPRAPEPGRVPRVSRLMALALKFEGLIRDAVVTDYAELARLGHVTRARVTQIMNLTLLAPDIQEALLFLPPVARGRDPFVLRDLQPLAAVTDWARQRKLWAKLRRSSGSG</sequence>
<organism evidence="1 2">
    <name type="scientific">Gemmata palustris</name>
    <dbReference type="NCBI Taxonomy" id="2822762"/>
    <lineage>
        <taxon>Bacteria</taxon>
        <taxon>Pseudomonadati</taxon>
        <taxon>Planctomycetota</taxon>
        <taxon>Planctomycetia</taxon>
        <taxon>Gemmatales</taxon>
        <taxon>Gemmataceae</taxon>
        <taxon>Gemmata</taxon>
    </lineage>
</organism>
<evidence type="ECO:0000313" key="2">
    <source>
        <dbReference type="Proteomes" id="UP000676565"/>
    </source>
</evidence>
<comment type="caution">
    <text evidence="1">The sequence shown here is derived from an EMBL/GenBank/DDBJ whole genome shotgun (WGS) entry which is preliminary data.</text>
</comment>
<evidence type="ECO:0000313" key="1">
    <source>
        <dbReference type="EMBL" id="MBP3954847.1"/>
    </source>
</evidence>
<protein>
    <submittedName>
        <fullName evidence="1">Uncharacterized protein</fullName>
    </submittedName>
</protein>
<accession>A0ABS5BMA8</accession>